<organism evidence="1 2">
    <name type="scientific">Candidatus Tagabacteria bacterium CG10_big_fil_rev_8_21_14_0_10_40_13</name>
    <dbReference type="NCBI Taxonomy" id="1975022"/>
    <lineage>
        <taxon>Bacteria</taxon>
        <taxon>Candidatus Tagaibacteriota</taxon>
    </lineage>
</organism>
<accession>A0A2M8L8A3</accession>
<evidence type="ECO:0000313" key="2">
    <source>
        <dbReference type="Proteomes" id="UP000230603"/>
    </source>
</evidence>
<protein>
    <submittedName>
        <fullName evidence="1">Uncharacterized protein</fullName>
    </submittedName>
</protein>
<dbReference type="AlphaFoldDB" id="A0A2M8L8A3"/>
<name>A0A2M8L8A3_9BACT</name>
<proteinExistence type="predicted"/>
<reference evidence="2" key="1">
    <citation type="submission" date="2017-09" db="EMBL/GenBank/DDBJ databases">
        <title>Depth-based differentiation of microbial function through sediment-hosted aquifers and enrichment of novel symbionts in the deep terrestrial subsurface.</title>
        <authorList>
            <person name="Probst A.J."/>
            <person name="Ladd B."/>
            <person name="Jarett J.K."/>
            <person name="Geller-Mcgrath D.E."/>
            <person name="Sieber C.M.K."/>
            <person name="Emerson J.B."/>
            <person name="Anantharaman K."/>
            <person name="Thomas B.C."/>
            <person name="Malmstrom R."/>
            <person name="Stieglmeier M."/>
            <person name="Klingl A."/>
            <person name="Woyke T."/>
            <person name="Ryan C.M."/>
            <person name="Banfield J.F."/>
        </authorList>
    </citation>
    <scope>NUCLEOTIDE SEQUENCE [LARGE SCALE GENOMIC DNA]</scope>
</reference>
<dbReference type="PROSITE" id="PS51257">
    <property type="entry name" value="PROKAR_LIPOPROTEIN"/>
    <property type="match status" value="1"/>
</dbReference>
<comment type="caution">
    <text evidence="1">The sequence shown here is derived from an EMBL/GenBank/DDBJ whole genome shotgun (WGS) entry which is preliminary data.</text>
</comment>
<dbReference type="Proteomes" id="UP000230603">
    <property type="component" value="Unassembled WGS sequence"/>
</dbReference>
<evidence type="ECO:0000313" key="1">
    <source>
        <dbReference type="EMBL" id="PJE72864.1"/>
    </source>
</evidence>
<sequence>MDKGSTRRFIKDVMLGRFLLVIVCIMILASGCASGPMTREEMNPVLPSRTADPRVGLVILEGEPACLIEFYDQAGRLIQEWSEAGKDPLTPKFNGHRKPRLYDKVFLEPGYYRLKIHPFYYTSNLFTERRLVELRVRHSSIRVDRKVDSYDSQYTGRYWGWILRINTGDIPRGHYSGPQTNLTGRGLPGWIIDQIFGGGR</sequence>
<gene>
    <name evidence="1" type="ORF">COV00_03065</name>
</gene>
<dbReference type="EMBL" id="PFEP01000038">
    <property type="protein sequence ID" value="PJE72864.1"/>
    <property type="molecule type" value="Genomic_DNA"/>
</dbReference>